<reference evidence="1 2" key="1">
    <citation type="submission" date="2022-06" db="EMBL/GenBank/DDBJ databases">
        <title>Halogeometricum sp. a new haloarchaeum isolate from saline soil.</title>
        <authorList>
            <person name="Strakova D."/>
            <person name="Galisteo C."/>
            <person name="Sanchez-Porro C."/>
            <person name="Ventosa A."/>
        </authorList>
    </citation>
    <scope>NUCLEOTIDE SEQUENCE [LARGE SCALE GENOMIC DNA]</scope>
    <source>
        <strain evidence="2">S3BR25-2</strain>
    </source>
</reference>
<name>A0ABU2G413_9EURY</name>
<gene>
    <name evidence="1" type="ORF">NDI79_12005</name>
</gene>
<evidence type="ECO:0008006" key="3">
    <source>
        <dbReference type="Google" id="ProtNLM"/>
    </source>
</evidence>
<keyword evidence="2" id="KW-1185">Reference proteome</keyword>
<evidence type="ECO:0000313" key="2">
    <source>
        <dbReference type="Proteomes" id="UP001254813"/>
    </source>
</evidence>
<organism evidence="1 2">
    <name type="scientific">Halogeometricum luteum</name>
    <dbReference type="NCBI Taxonomy" id="2950537"/>
    <lineage>
        <taxon>Archaea</taxon>
        <taxon>Methanobacteriati</taxon>
        <taxon>Methanobacteriota</taxon>
        <taxon>Stenosarchaea group</taxon>
        <taxon>Halobacteria</taxon>
        <taxon>Halobacteriales</taxon>
        <taxon>Haloferacaceae</taxon>
        <taxon>Halogeometricum</taxon>
    </lineage>
</organism>
<protein>
    <recommendedName>
        <fullName evidence="3">UVR domain-containing protein</fullName>
    </recommendedName>
</protein>
<proteinExistence type="predicted"/>
<dbReference type="EMBL" id="JAMQOQ010000003">
    <property type="protein sequence ID" value="MDS0294893.1"/>
    <property type="molecule type" value="Genomic_DNA"/>
</dbReference>
<comment type="caution">
    <text evidence="1">The sequence shown here is derived from an EMBL/GenBank/DDBJ whole genome shotgun (WGS) entry which is preliminary data.</text>
</comment>
<evidence type="ECO:0000313" key="1">
    <source>
        <dbReference type="EMBL" id="MDS0294893.1"/>
    </source>
</evidence>
<sequence>MHLVGEEYWNIDAGGRTISINASKLAYEQMDIEKAKEVRDTLSDLIEELEARH</sequence>
<accession>A0ABU2G413</accession>
<dbReference type="RefSeq" id="WP_310928741.1">
    <property type="nucleotide sequence ID" value="NZ_JAMQOQ010000003.1"/>
</dbReference>
<dbReference type="Proteomes" id="UP001254813">
    <property type="component" value="Unassembled WGS sequence"/>
</dbReference>